<sequence>MASFNEFILDYQVQCSNVLFLVDNFCYDEKKDLREQCDKNKNKNKNKEALKIVITQQPVGTRGQPRLTACGDICANSALQFRVHCHSTNAKIDDPQYLPKMSDGLTSSSKMVDYALFIGDQQGDQPEEDILYQQDKSERENLRKTPGLSLLQLRV</sequence>
<reference evidence="2 3" key="1">
    <citation type="submission" date="2017-06" db="EMBL/GenBank/DDBJ databases">
        <title>Comparative genomic analysis of Ambrosia Fusariam Clade fungi.</title>
        <authorList>
            <person name="Stajich J.E."/>
            <person name="Carrillo J."/>
            <person name="Kijimoto T."/>
            <person name="Eskalen A."/>
            <person name="O'Donnell K."/>
            <person name="Kasson M."/>
        </authorList>
    </citation>
    <scope>NUCLEOTIDE SEQUENCE [LARGE SCALE GENOMIC DNA]</scope>
    <source>
        <strain evidence="2 3">NRRL62606</strain>
    </source>
</reference>
<evidence type="ECO:0000259" key="1">
    <source>
        <dbReference type="Pfam" id="PF20516"/>
    </source>
</evidence>
<name>A0A428RED6_9HYPO</name>
<protein>
    <recommendedName>
        <fullName evidence="1">PD-(D/E)XK nuclease-like domain-containing protein</fullName>
    </recommendedName>
</protein>
<feature type="domain" description="PD-(D/E)XK nuclease-like" evidence="1">
    <location>
        <begin position="80"/>
        <end position="133"/>
    </location>
</feature>
<gene>
    <name evidence="2" type="ORF">CEP51_010447</name>
</gene>
<dbReference type="Proteomes" id="UP000287972">
    <property type="component" value="Unassembled WGS sequence"/>
</dbReference>
<dbReference type="InterPro" id="IPR046797">
    <property type="entry name" value="PDDEXK_12"/>
</dbReference>
<dbReference type="AlphaFoldDB" id="A0A428RED6"/>
<organism evidence="2 3">
    <name type="scientific">Fusarium floridanum</name>
    <dbReference type="NCBI Taxonomy" id="1325733"/>
    <lineage>
        <taxon>Eukaryota</taxon>
        <taxon>Fungi</taxon>
        <taxon>Dikarya</taxon>
        <taxon>Ascomycota</taxon>
        <taxon>Pezizomycotina</taxon>
        <taxon>Sordariomycetes</taxon>
        <taxon>Hypocreomycetidae</taxon>
        <taxon>Hypocreales</taxon>
        <taxon>Nectriaceae</taxon>
        <taxon>Fusarium</taxon>
        <taxon>Fusarium solani species complex</taxon>
    </lineage>
</organism>
<dbReference type="EMBL" id="NKCL01000324">
    <property type="protein sequence ID" value="RSL75906.1"/>
    <property type="molecule type" value="Genomic_DNA"/>
</dbReference>
<keyword evidence="3" id="KW-1185">Reference proteome</keyword>
<dbReference type="Pfam" id="PF20516">
    <property type="entry name" value="PDDEXK_12"/>
    <property type="match status" value="1"/>
</dbReference>
<comment type="caution">
    <text evidence="2">The sequence shown here is derived from an EMBL/GenBank/DDBJ whole genome shotgun (WGS) entry which is preliminary data.</text>
</comment>
<proteinExistence type="predicted"/>
<accession>A0A428RED6</accession>
<evidence type="ECO:0000313" key="2">
    <source>
        <dbReference type="EMBL" id="RSL75906.1"/>
    </source>
</evidence>
<evidence type="ECO:0000313" key="3">
    <source>
        <dbReference type="Proteomes" id="UP000287972"/>
    </source>
</evidence>